<feature type="domain" description="Extradiol ring-cleavage dioxygenase class III enzyme subunit B" evidence="6">
    <location>
        <begin position="26"/>
        <end position="259"/>
    </location>
</feature>
<comment type="cofactor">
    <cofactor evidence="1">
        <name>Zn(2+)</name>
        <dbReference type="ChEBI" id="CHEBI:29105"/>
    </cofactor>
</comment>
<sequence>MPAPVIAVCHGGGPMPVMGDPSHADLIKSMTEKVPKILGLGTPNAPRAIVLVTAHWSERRPTISNGNKHKLYYDYGGFPPETYKLKYDAPGSPEVAKEVYEALEKAGLNPQLDGERGWDHGVFIPMLLINPKANVPIVQLSVLASDSPAQHFAMGRALAPLREKGVAIVGSGMPTFHNLRIMFSGLANDRGFKARNAQFSDALTKAVTSENIEERGKLLEGWRDWVGAKEAHPAGGVEHFLPLVVCAGAGGEGKAEHFADEVIGTKQYSYYWK</sequence>
<keyword evidence="8" id="KW-1185">Reference proteome</keyword>
<evidence type="ECO:0000256" key="5">
    <source>
        <dbReference type="ARBA" id="ARBA00023002"/>
    </source>
</evidence>
<organism evidence="7 8">
    <name type="scientific">Amorphotheca resinae ATCC 22711</name>
    <dbReference type="NCBI Taxonomy" id="857342"/>
    <lineage>
        <taxon>Eukaryota</taxon>
        <taxon>Fungi</taxon>
        <taxon>Dikarya</taxon>
        <taxon>Ascomycota</taxon>
        <taxon>Pezizomycotina</taxon>
        <taxon>Leotiomycetes</taxon>
        <taxon>Helotiales</taxon>
        <taxon>Amorphothecaceae</taxon>
        <taxon>Amorphotheca</taxon>
    </lineage>
</organism>
<dbReference type="PIRSF" id="PIRSF006157">
    <property type="entry name" value="Doxgns_DODA"/>
    <property type="match status" value="1"/>
</dbReference>
<dbReference type="Pfam" id="PF02900">
    <property type="entry name" value="LigB"/>
    <property type="match status" value="1"/>
</dbReference>
<evidence type="ECO:0000256" key="1">
    <source>
        <dbReference type="ARBA" id="ARBA00001947"/>
    </source>
</evidence>
<comment type="similarity">
    <text evidence="2">Belongs to the DODA-type extradiol aromatic ring-opening dioxygenase family.</text>
</comment>
<evidence type="ECO:0000259" key="6">
    <source>
        <dbReference type="Pfam" id="PF02900"/>
    </source>
</evidence>
<dbReference type="PANTHER" id="PTHR30096:SF0">
    <property type="entry name" value="4,5-DOPA DIOXYGENASE EXTRADIOL-LIKE PROTEIN"/>
    <property type="match status" value="1"/>
</dbReference>
<dbReference type="SUPFAM" id="SSF53213">
    <property type="entry name" value="LigB-like"/>
    <property type="match status" value="1"/>
</dbReference>
<gene>
    <name evidence="7" type="ORF">M430DRAFT_96916</name>
</gene>
<dbReference type="STRING" id="857342.A0A2T3B7Y3"/>
<dbReference type="GeneID" id="36578078"/>
<dbReference type="EMBL" id="KZ679008">
    <property type="protein sequence ID" value="PSS22988.1"/>
    <property type="molecule type" value="Genomic_DNA"/>
</dbReference>
<dbReference type="RefSeq" id="XP_024723034.1">
    <property type="nucleotide sequence ID" value="XM_024869997.1"/>
</dbReference>
<evidence type="ECO:0000313" key="8">
    <source>
        <dbReference type="Proteomes" id="UP000241818"/>
    </source>
</evidence>
<evidence type="ECO:0000313" key="7">
    <source>
        <dbReference type="EMBL" id="PSS22988.1"/>
    </source>
</evidence>
<dbReference type="PANTHER" id="PTHR30096">
    <property type="entry name" value="4,5-DOPA DIOXYGENASE EXTRADIOL-LIKE PROTEIN"/>
    <property type="match status" value="1"/>
</dbReference>
<keyword evidence="4" id="KW-0862">Zinc</keyword>
<dbReference type="AlphaFoldDB" id="A0A2T3B7Y3"/>
<reference evidence="7 8" key="1">
    <citation type="journal article" date="2018" name="New Phytol.">
        <title>Comparative genomics and transcriptomics depict ericoid mycorrhizal fungi as versatile saprotrophs and plant mutualists.</title>
        <authorList>
            <person name="Martino E."/>
            <person name="Morin E."/>
            <person name="Grelet G.A."/>
            <person name="Kuo A."/>
            <person name="Kohler A."/>
            <person name="Daghino S."/>
            <person name="Barry K.W."/>
            <person name="Cichocki N."/>
            <person name="Clum A."/>
            <person name="Dockter R.B."/>
            <person name="Hainaut M."/>
            <person name="Kuo R.C."/>
            <person name="LaButti K."/>
            <person name="Lindahl B.D."/>
            <person name="Lindquist E.A."/>
            <person name="Lipzen A."/>
            <person name="Khouja H.R."/>
            <person name="Magnuson J."/>
            <person name="Murat C."/>
            <person name="Ohm R.A."/>
            <person name="Singer S.W."/>
            <person name="Spatafora J.W."/>
            <person name="Wang M."/>
            <person name="Veneault-Fourrey C."/>
            <person name="Henrissat B."/>
            <person name="Grigoriev I.V."/>
            <person name="Martin F.M."/>
            <person name="Perotto S."/>
        </authorList>
    </citation>
    <scope>NUCLEOTIDE SEQUENCE [LARGE SCALE GENOMIC DNA]</scope>
    <source>
        <strain evidence="7 8">ATCC 22711</strain>
    </source>
</reference>
<protein>
    <recommendedName>
        <fullName evidence="6">Extradiol ring-cleavage dioxygenase class III enzyme subunit B domain-containing protein</fullName>
    </recommendedName>
</protein>
<keyword evidence="3" id="KW-0479">Metal-binding</keyword>
<dbReference type="Gene3D" id="3.40.830.10">
    <property type="entry name" value="LigB-like"/>
    <property type="match status" value="1"/>
</dbReference>
<name>A0A2T3B7Y3_AMORE</name>
<dbReference type="CDD" id="cd07363">
    <property type="entry name" value="45_DOPA_Dioxygenase"/>
    <property type="match status" value="1"/>
</dbReference>
<evidence type="ECO:0000256" key="3">
    <source>
        <dbReference type="ARBA" id="ARBA00022723"/>
    </source>
</evidence>
<dbReference type="InParanoid" id="A0A2T3B7Y3"/>
<dbReference type="OrthoDB" id="7396853at2759"/>
<dbReference type="GO" id="GO:0008270">
    <property type="term" value="F:zinc ion binding"/>
    <property type="evidence" value="ECO:0007669"/>
    <property type="project" value="InterPro"/>
</dbReference>
<keyword evidence="5" id="KW-0560">Oxidoreductase</keyword>
<dbReference type="InterPro" id="IPR004183">
    <property type="entry name" value="Xdiol_dOase_suB"/>
</dbReference>
<evidence type="ECO:0000256" key="2">
    <source>
        <dbReference type="ARBA" id="ARBA00007581"/>
    </source>
</evidence>
<accession>A0A2T3B7Y3</accession>
<dbReference type="GO" id="GO:0008198">
    <property type="term" value="F:ferrous iron binding"/>
    <property type="evidence" value="ECO:0007669"/>
    <property type="project" value="InterPro"/>
</dbReference>
<dbReference type="InterPro" id="IPR014436">
    <property type="entry name" value="Extradiol_dOase_DODA"/>
</dbReference>
<dbReference type="Proteomes" id="UP000241818">
    <property type="component" value="Unassembled WGS sequence"/>
</dbReference>
<dbReference type="GO" id="GO:0016702">
    <property type="term" value="F:oxidoreductase activity, acting on single donors with incorporation of molecular oxygen, incorporation of two atoms of oxygen"/>
    <property type="evidence" value="ECO:0007669"/>
    <property type="project" value="UniProtKB-ARBA"/>
</dbReference>
<evidence type="ECO:0000256" key="4">
    <source>
        <dbReference type="ARBA" id="ARBA00022833"/>
    </source>
</evidence>
<proteinExistence type="inferred from homology"/>